<dbReference type="OrthoDB" id="10619675at2759"/>
<evidence type="ECO:0000256" key="2">
    <source>
        <dbReference type="SAM" id="MobiDB-lite"/>
    </source>
</evidence>
<dbReference type="EMBL" id="KN837168">
    <property type="protein sequence ID" value="KIJ37625.1"/>
    <property type="molecule type" value="Genomic_DNA"/>
</dbReference>
<keyword evidence="4" id="KW-1185">Reference proteome</keyword>
<evidence type="ECO:0000256" key="1">
    <source>
        <dbReference type="SAM" id="Coils"/>
    </source>
</evidence>
<accession>A0A0C9VJ48</accession>
<keyword evidence="1" id="KW-0175">Coiled coil</keyword>
<feature type="compositionally biased region" description="Basic and acidic residues" evidence="2">
    <location>
        <begin position="583"/>
        <end position="592"/>
    </location>
</feature>
<feature type="compositionally biased region" description="Polar residues" evidence="2">
    <location>
        <begin position="112"/>
        <end position="133"/>
    </location>
</feature>
<proteinExistence type="predicted"/>
<dbReference type="AlphaFoldDB" id="A0A0C9VJ48"/>
<reference evidence="3 4" key="1">
    <citation type="submission" date="2014-06" db="EMBL/GenBank/DDBJ databases">
        <title>Evolutionary Origins and Diversification of the Mycorrhizal Mutualists.</title>
        <authorList>
            <consortium name="DOE Joint Genome Institute"/>
            <consortium name="Mycorrhizal Genomics Consortium"/>
            <person name="Kohler A."/>
            <person name="Kuo A."/>
            <person name="Nagy L.G."/>
            <person name="Floudas D."/>
            <person name="Copeland A."/>
            <person name="Barry K.W."/>
            <person name="Cichocki N."/>
            <person name="Veneault-Fourrey C."/>
            <person name="LaButti K."/>
            <person name="Lindquist E.A."/>
            <person name="Lipzen A."/>
            <person name="Lundell T."/>
            <person name="Morin E."/>
            <person name="Murat C."/>
            <person name="Riley R."/>
            <person name="Ohm R."/>
            <person name="Sun H."/>
            <person name="Tunlid A."/>
            <person name="Henrissat B."/>
            <person name="Grigoriev I.V."/>
            <person name="Hibbett D.S."/>
            <person name="Martin F."/>
        </authorList>
    </citation>
    <scope>NUCLEOTIDE SEQUENCE [LARGE SCALE GENOMIC DNA]</scope>
    <source>
        <strain evidence="3 4">SS14</strain>
    </source>
</reference>
<evidence type="ECO:0000313" key="3">
    <source>
        <dbReference type="EMBL" id="KIJ37625.1"/>
    </source>
</evidence>
<feature type="compositionally biased region" description="Basic and acidic residues" evidence="2">
    <location>
        <begin position="601"/>
        <end position="611"/>
    </location>
</feature>
<sequence length="763" mass="84771">MTSTYYPTSFPSPAGFKLPAMSPTSTTRTPSHSSLTFTTPHRYPSEDTRRPVVSDHEYDRYVRQGSPMQIEIEGVASSSYATSPLPPNGHSHPIPPTQSSTTSTNHSRHPSLSLNTSGLHGSRASTESAIQSPMTLSPLQMDLDTLKTNLEAVWKQAAKNISSLHTSTNEKDNKINSLTAQNKRLEEVLNRQQREIQEGMQQLRFGESRMNRAMQEIQQIKEQASREKSILNQANSRLWKDIAKLEGEKRELKVKLDAQAEYARLCRQQLAEASGKANVTVKLEEKDSPVEGQIPLSQVEEAIQVRLKRQEEGYSREINGLHDALAKSRQRITELEVHVNGLSAAMEPQHERSQVTKQHPSLQQIFSSRRPSIPGRIQATSFSSPVTPNAVVGSAISETTREHALKMPPGNSNGFSKFSEQTDYSRDESNARRHSVFDSPIVNHNYDPMPRRHSQSTVQTDRRSVGSISTNSDQDSPIMNSMTPPMSVKPPSHSPSALDPPQSSPSPPIAQVPSTYVGPLHGWRPVFSNDQVPQAATTQRKGSQEIPCQTGSPPWKLKTSPQAQPETIKNVHMRAPSVSTSERPSKRSKIEDSGSANQTVDNERSLGERPRPAPRITVPVTVGETRKPPSSPSTPMSNTVDLTQTRPHTQSSTSMTEQQSSNIPTQSQSSRQERRPNTPAEAQSLDMSPDERVMFSAIGRVLMRKKEDINYKCALCRLEKVQPATSFGQDTPIGSVTRHVKETHVMFWNEISKSYFEANPSKY</sequence>
<feature type="compositionally biased region" description="Polar residues" evidence="2">
    <location>
        <begin position="466"/>
        <end position="484"/>
    </location>
</feature>
<feature type="compositionally biased region" description="Polar residues" evidence="2">
    <location>
        <begin position="528"/>
        <end position="552"/>
    </location>
</feature>
<gene>
    <name evidence="3" type="ORF">M422DRAFT_33699</name>
</gene>
<feature type="compositionally biased region" description="Polar residues" evidence="2">
    <location>
        <begin position="410"/>
        <end position="422"/>
    </location>
</feature>
<organism evidence="3 4">
    <name type="scientific">Sphaerobolus stellatus (strain SS14)</name>
    <dbReference type="NCBI Taxonomy" id="990650"/>
    <lineage>
        <taxon>Eukaryota</taxon>
        <taxon>Fungi</taxon>
        <taxon>Dikarya</taxon>
        <taxon>Basidiomycota</taxon>
        <taxon>Agaricomycotina</taxon>
        <taxon>Agaricomycetes</taxon>
        <taxon>Phallomycetidae</taxon>
        <taxon>Geastrales</taxon>
        <taxon>Sphaerobolaceae</taxon>
        <taxon>Sphaerobolus</taxon>
    </lineage>
</organism>
<evidence type="ECO:0000313" key="4">
    <source>
        <dbReference type="Proteomes" id="UP000054279"/>
    </source>
</evidence>
<dbReference type="HOGENOM" id="CLU_365692_0_0_1"/>
<feature type="coiled-coil region" evidence="1">
    <location>
        <begin position="168"/>
        <end position="262"/>
    </location>
</feature>
<feature type="compositionally biased region" description="Low complexity" evidence="2">
    <location>
        <begin position="22"/>
        <end position="36"/>
    </location>
</feature>
<feature type="compositionally biased region" description="Low complexity" evidence="2">
    <location>
        <begin position="649"/>
        <end position="661"/>
    </location>
</feature>
<name>A0A0C9VJ48_SPHS4</name>
<feature type="compositionally biased region" description="Polar residues" evidence="2">
    <location>
        <begin position="1"/>
        <end position="11"/>
    </location>
</feature>
<feature type="compositionally biased region" description="Basic and acidic residues" evidence="2">
    <location>
        <begin position="43"/>
        <end position="58"/>
    </location>
</feature>
<feature type="region of interest" description="Disordered" evidence="2">
    <location>
        <begin position="401"/>
        <end position="689"/>
    </location>
</feature>
<feature type="region of interest" description="Disordered" evidence="2">
    <location>
        <begin position="1"/>
        <end position="58"/>
    </location>
</feature>
<protein>
    <submittedName>
        <fullName evidence="3">Uncharacterized protein</fullName>
    </submittedName>
</protein>
<feature type="compositionally biased region" description="Polar residues" evidence="2">
    <location>
        <begin position="638"/>
        <end position="648"/>
    </location>
</feature>
<dbReference type="Proteomes" id="UP000054279">
    <property type="component" value="Unassembled WGS sequence"/>
</dbReference>
<feature type="region of interest" description="Disordered" evidence="2">
    <location>
        <begin position="79"/>
        <end position="133"/>
    </location>
</feature>